<name>A0A934I4A2_9CORY</name>
<proteinExistence type="predicted"/>
<keyword evidence="2" id="KW-1185">Reference proteome</keyword>
<evidence type="ECO:0008006" key="3">
    <source>
        <dbReference type="Google" id="ProtNLM"/>
    </source>
</evidence>
<reference evidence="1" key="1">
    <citation type="submission" date="2020-12" db="EMBL/GenBank/DDBJ databases">
        <title>Genome public.</title>
        <authorList>
            <person name="Sun Q."/>
        </authorList>
    </citation>
    <scope>NUCLEOTIDE SEQUENCE</scope>
    <source>
        <strain evidence="1">CCM 8863</strain>
    </source>
</reference>
<dbReference type="AlphaFoldDB" id="A0A934I4A2"/>
<sequence>MSEEAIARRQATCQWCQGPVPEQGRGRPRKYCSHSCRQRAYEQRSRVSGTSIPADAVIMRPEKAERLADLLFELRCAAEDIATAVDEDSPVEEIRGLCAELVTLARRAEHLR</sequence>
<comment type="caution">
    <text evidence="1">The sequence shown here is derived from an EMBL/GenBank/DDBJ whole genome shotgun (WGS) entry which is preliminary data.</text>
</comment>
<evidence type="ECO:0000313" key="2">
    <source>
        <dbReference type="Proteomes" id="UP000645966"/>
    </source>
</evidence>
<dbReference type="RefSeq" id="WP_198737890.1">
    <property type="nucleotide sequence ID" value="NZ_JAEIOS010000011.1"/>
</dbReference>
<accession>A0A934I4A2</accession>
<protein>
    <recommendedName>
        <fullName evidence="3">FCS-type domain-containing protein</fullName>
    </recommendedName>
</protein>
<evidence type="ECO:0000313" key="1">
    <source>
        <dbReference type="EMBL" id="MBI8988846.1"/>
    </source>
</evidence>
<gene>
    <name evidence="1" type="ORF">JDV75_03610</name>
</gene>
<dbReference type="Proteomes" id="UP000645966">
    <property type="component" value="Unassembled WGS sequence"/>
</dbReference>
<dbReference type="EMBL" id="JAEIOS010000011">
    <property type="protein sequence ID" value="MBI8988846.1"/>
    <property type="molecule type" value="Genomic_DNA"/>
</dbReference>
<organism evidence="1 2">
    <name type="scientific">Corynebacterium meridianum</name>
    <dbReference type="NCBI Taxonomy" id="2765363"/>
    <lineage>
        <taxon>Bacteria</taxon>
        <taxon>Bacillati</taxon>
        <taxon>Actinomycetota</taxon>
        <taxon>Actinomycetes</taxon>
        <taxon>Mycobacteriales</taxon>
        <taxon>Corynebacteriaceae</taxon>
        <taxon>Corynebacterium</taxon>
    </lineage>
</organism>